<dbReference type="GO" id="GO:0032259">
    <property type="term" value="P:methylation"/>
    <property type="evidence" value="ECO:0007669"/>
    <property type="project" value="UniProtKB-KW"/>
</dbReference>
<reference evidence="5" key="2">
    <citation type="journal article" date="2017" name="Genome Announc.">
        <title>Genome sequences of Cyberlindnera fabianii 65, Pichia kudriavzevii 129, and Saccharomyces cerevisiae 131 isolated from fermented masau fruits in Zimbabwe.</title>
        <authorList>
            <person name="van Rijswijck I.M.H."/>
            <person name="Derks M.F.L."/>
            <person name="Abee T."/>
            <person name="de Ridder D."/>
            <person name="Smid E.J."/>
        </authorList>
    </citation>
    <scope>NUCLEOTIDE SEQUENCE [LARGE SCALE GENOMIC DNA]</scope>
    <source>
        <strain evidence="5">65</strain>
    </source>
</reference>
<dbReference type="Proteomes" id="UP000189513">
    <property type="component" value="Unassembled WGS sequence"/>
</dbReference>
<dbReference type="InterPro" id="IPR021829">
    <property type="entry name" value="DUF3419"/>
</dbReference>
<evidence type="ECO:0000256" key="1">
    <source>
        <dbReference type="SAM" id="Phobius"/>
    </source>
</evidence>
<dbReference type="STRING" id="36022.A0A061AUK1"/>
<dbReference type="EMBL" id="LK052887">
    <property type="protein sequence ID" value="CDR38393.1"/>
    <property type="molecule type" value="Genomic_DNA"/>
</dbReference>
<dbReference type="Pfam" id="PF13649">
    <property type="entry name" value="Methyltransf_25"/>
    <property type="match status" value="1"/>
</dbReference>
<keyword evidence="5" id="KW-1185">Reference proteome</keyword>
<feature type="transmembrane region" description="Helical" evidence="1">
    <location>
        <begin position="21"/>
        <end position="42"/>
    </location>
</feature>
<keyword evidence="4" id="KW-0808">Transferase</keyword>
<reference evidence="4" key="3">
    <citation type="submission" date="2017-01" db="EMBL/GenBank/DDBJ databases">
        <authorList>
            <person name="Mah S.A."/>
            <person name="Swanson W.J."/>
            <person name="Moy G.W."/>
            <person name="Vacquier V.D."/>
        </authorList>
    </citation>
    <scope>NUCLEOTIDE SEQUENCE [LARGE SCALE GENOMIC DNA]</scope>
    <source>
        <strain evidence="4">65</strain>
    </source>
</reference>
<dbReference type="OrthoDB" id="10253390at2759"/>
<dbReference type="Pfam" id="PF11899">
    <property type="entry name" value="DUF3419"/>
    <property type="match status" value="1"/>
</dbReference>
<sequence length="782" mass="88470">MSMLQAHAIDAITQLANSFESVTLVKLGCSVLAAITVAALLYTNEKSNSFVVFVWACFVKPFTPSSRKVHNDHQNNLEGFYKTQAKVYDTTREILLQGRDDALKLAYSHAMANKSENSKGKKLVWVDIGGGTGLNIEKMDKNVAKLKDSFEAVYLVDLSTSLCEVAKERVAKYGWKNVHVICGDACDFELPHKNVDLITFSYSLSMIPLYHSAIDHAETLLNPDTGIICSVDFGVQSESNSIGRTNTLGGMVNRHVPWIFRTFWRLWFELDKVFLDPSRREYLEYKFGTVKSLNCYNRTLGKIPYYIWIGVNKQDDAQLVYRFNSLATESPYLAPIDPKKSQSAVIEDTPVSKALEAALDNAKKGLPYPSLFYQRQTWRVYYDELADDYDCFKNQYIYAFTWEDPREDANILKLTSKDTVLAITSAGDNILSYATLPNAPRRIHGVDLNPCQGHLVELKLACLTALSHEETWMIFGEGKIENFREVLINKLSPHMSSNAFQYWMTRGGKAFNPNGKGLYDTGSTRWALRLARYVFAITGLTETVERLVTAKTLIEQREIWDQNIRPVLYSAIVGKLFVGNQVFLWKALGVPANQAAMMDTSILQYIIDTLDPVIGNSLLSTDNYFYYLTLKGKYSPSNCPDYLTKQGFKTLSRKQNSPLEGIRLHTDYLNNVLRRLSKKTISVAVIMDHMDWFDPKGEDVNDEIDALYGALCEGGRVMLRSAAQVPWYIKNFEARGFVCKPAATRLSGKMIDRVNMYASTWICKKIPTSNGRKMSTIDLDKI</sequence>
<dbReference type="Gene3D" id="3.40.50.150">
    <property type="entry name" value="Vaccinia Virus protein VP39"/>
    <property type="match status" value="1"/>
</dbReference>
<gene>
    <name evidence="4" type="ORF">BON22_4073</name>
    <name evidence="3" type="ORF">CYFA0S_02e01178g</name>
</gene>
<dbReference type="OMA" id="VCDFYVQ"/>
<keyword evidence="4" id="KW-0489">Methyltransferase</keyword>
<feature type="domain" description="Methyltransferase" evidence="2">
    <location>
        <begin position="126"/>
        <end position="223"/>
    </location>
</feature>
<dbReference type="PANTHER" id="PTHR47473">
    <property type="entry name" value="BTA1P"/>
    <property type="match status" value="1"/>
</dbReference>
<keyword evidence="1" id="KW-0812">Transmembrane</keyword>
<dbReference type="InterPro" id="IPR041698">
    <property type="entry name" value="Methyltransf_25"/>
</dbReference>
<organism evidence="3">
    <name type="scientific">Cyberlindnera fabianii</name>
    <name type="common">Yeast</name>
    <name type="synonym">Hansenula fabianii</name>
    <dbReference type="NCBI Taxonomy" id="36022"/>
    <lineage>
        <taxon>Eukaryota</taxon>
        <taxon>Fungi</taxon>
        <taxon>Dikarya</taxon>
        <taxon>Ascomycota</taxon>
        <taxon>Saccharomycotina</taxon>
        <taxon>Saccharomycetes</taxon>
        <taxon>Phaffomycetales</taxon>
        <taxon>Phaffomycetaceae</taxon>
        <taxon>Cyberlindnera</taxon>
    </lineage>
</organism>
<dbReference type="InterPro" id="IPR029063">
    <property type="entry name" value="SAM-dependent_MTases_sf"/>
</dbReference>
<dbReference type="EMBL" id="MPUK01000008">
    <property type="protein sequence ID" value="ONH66090.1"/>
    <property type="molecule type" value="Genomic_DNA"/>
</dbReference>
<accession>A0A061AUK1</accession>
<dbReference type="VEuPathDB" id="FungiDB:BON22_4073"/>
<dbReference type="AlphaFoldDB" id="A0A061AUK1"/>
<evidence type="ECO:0000313" key="5">
    <source>
        <dbReference type="Proteomes" id="UP000189513"/>
    </source>
</evidence>
<keyword evidence="1" id="KW-0472">Membrane</keyword>
<dbReference type="SUPFAM" id="SSF53335">
    <property type="entry name" value="S-adenosyl-L-methionine-dependent methyltransferases"/>
    <property type="match status" value="1"/>
</dbReference>
<reference evidence="3" key="1">
    <citation type="journal article" date="2014" name="Genome Announc.">
        <title>Genome sequence of the yeast Cyberlindnera fabianii (Hansenula fabianii).</title>
        <authorList>
            <person name="Freel K.C."/>
            <person name="Sarilar V."/>
            <person name="Neuveglise C."/>
            <person name="Devillers H."/>
            <person name="Friedrich A."/>
            <person name="Schacherer J."/>
        </authorList>
    </citation>
    <scope>NUCLEOTIDE SEQUENCE</scope>
    <source>
        <strain evidence="3">YJS4271</strain>
    </source>
</reference>
<proteinExistence type="predicted"/>
<name>A0A061AUK1_CYBFA</name>
<evidence type="ECO:0000313" key="3">
    <source>
        <dbReference type="EMBL" id="CDR38393.1"/>
    </source>
</evidence>
<keyword evidence="1" id="KW-1133">Transmembrane helix</keyword>
<dbReference type="CDD" id="cd02440">
    <property type="entry name" value="AdoMet_MTases"/>
    <property type="match status" value="1"/>
</dbReference>
<dbReference type="GO" id="GO:0008168">
    <property type="term" value="F:methyltransferase activity"/>
    <property type="evidence" value="ECO:0007669"/>
    <property type="project" value="UniProtKB-KW"/>
</dbReference>
<evidence type="ECO:0000313" key="4">
    <source>
        <dbReference type="EMBL" id="ONH66090.1"/>
    </source>
</evidence>
<evidence type="ECO:0000259" key="2">
    <source>
        <dbReference type="Pfam" id="PF13649"/>
    </source>
</evidence>
<protein>
    <submittedName>
        <fullName evidence="3">CYFA0S02e01178g1_1</fullName>
    </submittedName>
    <submittedName>
        <fullName evidence="4">Demethylmenaquinone methyltransferase</fullName>
    </submittedName>
</protein>
<dbReference type="PANTHER" id="PTHR47473:SF1">
    <property type="entry name" value="METHYLTRANSFERASE DOMAIN-CONTAINING PROTEIN"/>
    <property type="match status" value="1"/>
</dbReference>